<gene>
    <name evidence="1" type="ORF">B9T62_15615</name>
</gene>
<dbReference type="Pfam" id="PF23140">
    <property type="entry name" value="Gp80"/>
    <property type="match status" value="1"/>
</dbReference>
<protein>
    <submittedName>
        <fullName evidence="1">Uncharacterized protein</fullName>
    </submittedName>
</protein>
<organism evidence="1 2">
    <name type="scientific">Paenibacillus donghaensis</name>
    <dbReference type="NCBI Taxonomy" id="414771"/>
    <lineage>
        <taxon>Bacteria</taxon>
        <taxon>Bacillati</taxon>
        <taxon>Bacillota</taxon>
        <taxon>Bacilli</taxon>
        <taxon>Bacillales</taxon>
        <taxon>Paenibacillaceae</taxon>
        <taxon>Paenibacillus</taxon>
    </lineage>
</organism>
<dbReference type="AlphaFoldDB" id="A0A2Z2K9H1"/>
<evidence type="ECO:0000313" key="1">
    <source>
        <dbReference type="EMBL" id="ASA22077.1"/>
    </source>
</evidence>
<keyword evidence="2" id="KW-1185">Reference proteome</keyword>
<dbReference type="RefSeq" id="WP_087916081.1">
    <property type="nucleotide sequence ID" value="NZ_CP021780.1"/>
</dbReference>
<accession>A0A2Z2K9H1</accession>
<reference evidence="1 2" key="1">
    <citation type="submission" date="2017-06" db="EMBL/GenBank/DDBJ databases">
        <title>Complete genome sequence of Paenibacillus donghaensis KCTC 13049T isolated from East Sea sediment, South Korea.</title>
        <authorList>
            <person name="Jung B.K."/>
            <person name="Hong S.-J."/>
            <person name="Shin J.-H."/>
        </authorList>
    </citation>
    <scope>NUCLEOTIDE SEQUENCE [LARGE SCALE GENOMIC DNA]</scope>
    <source>
        <strain evidence="1 2">KCTC 13049</strain>
    </source>
</reference>
<evidence type="ECO:0000313" key="2">
    <source>
        <dbReference type="Proteomes" id="UP000249890"/>
    </source>
</evidence>
<dbReference type="Proteomes" id="UP000249890">
    <property type="component" value="Chromosome"/>
</dbReference>
<dbReference type="EMBL" id="CP021780">
    <property type="protein sequence ID" value="ASA22077.1"/>
    <property type="molecule type" value="Genomic_DNA"/>
</dbReference>
<dbReference type="OrthoDB" id="6171543at2"/>
<sequence>MNVSDYLAKVYLNLAFRNTPFTPPAALFVALYTSNPTKVDTGLEVSGGAYVRRAVTFAAPAAVSGIQTIKNTAEIAYPLATANWGQITHIGIRDAATGGNLLYFGELTDSRSILTGDIFKFVVGELQLTQR</sequence>
<proteinExistence type="predicted"/>
<dbReference type="InterPro" id="IPR056908">
    <property type="entry name" value="Gp80-like"/>
</dbReference>
<name>A0A2Z2K9H1_9BACL</name>
<dbReference type="KEGG" id="pdh:B9T62_15615"/>